<organism evidence="2">
    <name type="scientific">Nothobranchius kadleci</name>
    <name type="common">African annual killifish</name>
    <dbReference type="NCBI Taxonomy" id="1051664"/>
    <lineage>
        <taxon>Eukaryota</taxon>
        <taxon>Metazoa</taxon>
        <taxon>Chordata</taxon>
        <taxon>Craniata</taxon>
        <taxon>Vertebrata</taxon>
        <taxon>Euteleostomi</taxon>
        <taxon>Actinopterygii</taxon>
        <taxon>Neopterygii</taxon>
        <taxon>Teleostei</taxon>
        <taxon>Neoteleostei</taxon>
        <taxon>Acanthomorphata</taxon>
        <taxon>Ovalentaria</taxon>
        <taxon>Atherinomorphae</taxon>
        <taxon>Cyprinodontiformes</taxon>
        <taxon>Nothobranchiidae</taxon>
        <taxon>Nothobranchius</taxon>
    </lineage>
</organism>
<protein>
    <submittedName>
        <fullName evidence="2">Uncharacterized protein</fullName>
    </submittedName>
</protein>
<feature type="non-terminal residue" evidence="2">
    <location>
        <position position="78"/>
    </location>
</feature>
<evidence type="ECO:0000256" key="1">
    <source>
        <dbReference type="SAM" id="MobiDB-lite"/>
    </source>
</evidence>
<evidence type="ECO:0000313" key="2">
    <source>
        <dbReference type="EMBL" id="SBP67833.1"/>
    </source>
</evidence>
<name>A0A1A8BLR7_NOTKA</name>
<feature type="compositionally biased region" description="Polar residues" evidence="1">
    <location>
        <begin position="1"/>
        <end position="14"/>
    </location>
</feature>
<dbReference type="AlphaFoldDB" id="A0A1A8BLR7"/>
<feature type="region of interest" description="Disordered" evidence="1">
    <location>
        <begin position="42"/>
        <end position="61"/>
    </location>
</feature>
<sequence>QHCMSSSSTETQSPAPHPGNRPGLLGLLSPFLDLAAAPFIPARHAPNSTGGDTGDSEPDSHWTHLRELLRQSVLLHAT</sequence>
<accession>A0A1A8BLR7</accession>
<gene>
    <name evidence="2" type="primary">Nfu_g_1_001037</name>
</gene>
<feature type="region of interest" description="Disordered" evidence="1">
    <location>
        <begin position="1"/>
        <end position="25"/>
    </location>
</feature>
<reference evidence="2" key="2">
    <citation type="submission" date="2016-06" db="EMBL/GenBank/DDBJ databases">
        <title>The genome of a short-lived fish provides insights into sex chromosome evolution and the genetic control of aging.</title>
        <authorList>
            <person name="Reichwald K."/>
            <person name="Felder M."/>
            <person name="Petzold A."/>
            <person name="Koch P."/>
            <person name="Groth M."/>
            <person name="Platzer M."/>
        </authorList>
    </citation>
    <scope>NUCLEOTIDE SEQUENCE</scope>
    <source>
        <tissue evidence="2">Brain</tissue>
    </source>
</reference>
<feature type="non-terminal residue" evidence="2">
    <location>
        <position position="1"/>
    </location>
</feature>
<proteinExistence type="predicted"/>
<reference evidence="2" key="1">
    <citation type="submission" date="2016-05" db="EMBL/GenBank/DDBJ databases">
        <authorList>
            <person name="Lavstsen T."/>
            <person name="Jespersen J.S."/>
        </authorList>
    </citation>
    <scope>NUCLEOTIDE SEQUENCE</scope>
    <source>
        <tissue evidence="2">Brain</tissue>
    </source>
</reference>
<dbReference type="EMBL" id="HADZ01003892">
    <property type="protein sequence ID" value="SBP67833.1"/>
    <property type="molecule type" value="Transcribed_RNA"/>
</dbReference>